<evidence type="ECO:0000256" key="2">
    <source>
        <dbReference type="ARBA" id="ARBA00022475"/>
    </source>
</evidence>
<evidence type="ECO:0000256" key="7">
    <source>
        <dbReference type="SAM" id="Phobius"/>
    </source>
</evidence>
<keyword evidence="5 7" id="KW-0472">Membrane</keyword>
<feature type="domain" description="MacB-like periplasmic core" evidence="9">
    <location>
        <begin position="423"/>
        <end position="633"/>
    </location>
</feature>
<feature type="domain" description="MacB-like periplasmic core" evidence="9">
    <location>
        <begin position="30"/>
        <end position="235"/>
    </location>
</feature>
<dbReference type="PANTHER" id="PTHR30572">
    <property type="entry name" value="MEMBRANE COMPONENT OF TRANSPORTER-RELATED"/>
    <property type="match status" value="1"/>
</dbReference>
<dbReference type="GO" id="GO:0022857">
    <property type="term" value="F:transmembrane transporter activity"/>
    <property type="evidence" value="ECO:0007669"/>
    <property type="project" value="TreeGrafter"/>
</dbReference>
<feature type="transmembrane region" description="Helical" evidence="7">
    <location>
        <begin position="369"/>
        <end position="387"/>
    </location>
</feature>
<dbReference type="KEGG" id="pfer:IRI77_24895"/>
<feature type="transmembrane region" description="Helical" evidence="7">
    <location>
        <begin position="318"/>
        <end position="349"/>
    </location>
</feature>
<evidence type="ECO:0000259" key="9">
    <source>
        <dbReference type="Pfam" id="PF12704"/>
    </source>
</evidence>
<feature type="transmembrane region" description="Helical" evidence="7">
    <location>
        <begin position="728"/>
        <end position="754"/>
    </location>
</feature>
<dbReference type="NCBIfam" id="TIGR03434">
    <property type="entry name" value="ADOP"/>
    <property type="match status" value="1"/>
</dbReference>
<evidence type="ECO:0000259" key="8">
    <source>
        <dbReference type="Pfam" id="PF02687"/>
    </source>
</evidence>
<comment type="similarity">
    <text evidence="6">Belongs to the ABC-4 integral membrane protein family.</text>
</comment>
<sequence length="796" mass="85100">MHRFHWLDTLFRDLRHAARGLRRRPAFVATALASLALGIGVNSAIFSVVDAALLQPLPIPDSGRLVMVKEFKGSESSGGNPRRLHDWATQVDAFSAAAAFYGETGIWQSNGGPVRLQLVRTFGDIFPVLSVTPALGRAFTPDESKGLGAPVALLSDAAWRRHFSADRKMLNRSITLSGTQFTIIGVMPPGLQYPEDADFWAPGPVDVQNASRQAGFLDTIGRLKAGVSLQLAQSTVDVVSERLRQQYPATDKDLHARVVFLQDEVAGEARTPLLVLLGAAGFVLLLTCVNLANLLLARAGERAREASIRAALGAGRAGLVRLFLLESGLLAVAGAGLSLLAAMFGIDILKTLLPQDLPRLAGASLDARVLAFTALLALTCALFFGLAPAWRASRINFAAGLKEGGPGGAAVRRDSWFRGLLVVVQVSLSVILVVGAALLTITFRELRQTPLGFRPDHVLTVMVEQPWNTAKPEIDRFQNALLERFRALPGVRIAGFADRLPLEGGSQTGPVQIQGRTLPPTLASAPAGHRAYGGDYFQAMNIPLLQGSWPARKDQVLINRTFAARYLAGVDPIGQHVTFDRKNPKWLEVAGVVGDIRKNVEKSPDAEVYADMSTVYWPMARYALRAQGDPAALARAVRGQIYAVDLSFIPSAIRTMDEGIDRSVASQRTRASLIGGFALAALLLACVGIYGLLAGEVAQRRQEFGLRIALGARPADIFSLTMWRGLRLAVIGLVLGLGGAYALSGALSSMLYGVQPGNPLVYAAGCGAALAAATLACLLPARRAVRTDPISSLRHE</sequence>
<dbReference type="Proteomes" id="UP000593892">
    <property type="component" value="Chromosome"/>
</dbReference>
<dbReference type="AlphaFoldDB" id="A0A7S7SHK9"/>
<evidence type="ECO:0000256" key="4">
    <source>
        <dbReference type="ARBA" id="ARBA00022989"/>
    </source>
</evidence>
<dbReference type="Pfam" id="PF12704">
    <property type="entry name" value="MacB_PCD"/>
    <property type="match status" value="2"/>
</dbReference>
<feature type="domain" description="ABC3 transporter permease C-terminal" evidence="8">
    <location>
        <begin position="279"/>
        <end position="396"/>
    </location>
</feature>
<dbReference type="InterPro" id="IPR050250">
    <property type="entry name" value="Macrolide_Exporter_MacB"/>
</dbReference>
<evidence type="ECO:0000313" key="10">
    <source>
        <dbReference type="EMBL" id="QOY86032.1"/>
    </source>
</evidence>
<gene>
    <name evidence="10" type="ORF">IRI77_24895</name>
</gene>
<feature type="transmembrane region" description="Helical" evidence="7">
    <location>
        <begin position="273"/>
        <end position="297"/>
    </location>
</feature>
<evidence type="ECO:0000313" key="11">
    <source>
        <dbReference type="Proteomes" id="UP000593892"/>
    </source>
</evidence>
<accession>A0A7S7SHK9</accession>
<name>A0A7S7SHK9_PALFE</name>
<organism evidence="10 11">
    <name type="scientific">Paludibaculum fermentans</name>
    <dbReference type="NCBI Taxonomy" id="1473598"/>
    <lineage>
        <taxon>Bacteria</taxon>
        <taxon>Pseudomonadati</taxon>
        <taxon>Acidobacteriota</taxon>
        <taxon>Terriglobia</taxon>
        <taxon>Bryobacterales</taxon>
        <taxon>Bryobacteraceae</taxon>
        <taxon>Paludibaculum</taxon>
    </lineage>
</organism>
<dbReference type="InterPro" id="IPR017800">
    <property type="entry name" value="ADOP"/>
</dbReference>
<keyword evidence="2" id="KW-1003">Cell membrane</keyword>
<dbReference type="InterPro" id="IPR003838">
    <property type="entry name" value="ABC3_permease_C"/>
</dbReference>
<comment type="subcellular location">
    <subcellularLocation>
        <location evidence="1">Cell membrane</location>
        <topology evidence="1">Multi-pass membrane protein</topology>
    </subcellularLocation>
</comment>
<feature type="transmembrane region" description="Helical" evidence="7">
    <location>
        <begin position="420"/>
        <end position="443"/>
    </location>
</feature>
<dbReference type="PANTHER" id="PTHR30572:SF4">
    <property type="entry name" value="ABC TRANSPORTER PERMEASE YTRF"/>
    <property type="match status" value="1"/>
</dbReference>
<evidence type="ECO:0000256" key="3">
    <source>
        <dbReference type="ARBA" id="ARBA00022692"/>
    </source>
</evidence>
<dbReference type="EMBL" id="CP063849">
    <property type="protein sequence ID" value="QOY86032.1"/>
    <property type="molecule type" value="Genomic_DNA"/>
</dbReference>
<protein>
    <submittedName>
        <fullName evidence="10">ABC transporter permease</fullName>
    </submittedName>
</protein>
<keyword evidence="3 7" id="KW-0812">Transmembrane</keyword>
<feature type="transmembrane region" description="Helical" evidence="7">
    <location>
        <begin position="760"/>
        <end position="781"/>
    </location>
</feature>
<proteinExistence type="inferred from homology"/>
<dbReference type="RefSeq" id="WP_194447701.1">
    <property type="nucleotide sequence ID" value="NZ_CP063849.1"/>
</dbReference>
<feature type="transmembrane region" description="Helical" evidence="7">
    <location>
        <begin position="673"/>
        <end position="693"/>
    </location>
</feature>
<evidence type="ECO:0000256" key="6">
    <source>
        <dbReference type="ARBA" id="ARBA00038076"/>
    </source>
</evidence>
<keyword evidence="4 7" id="KW-1133">Transmembrane helix</keyword>
<dbReference type="InterPro" id="IPR025857">
    <property type="entry name" value="MacB_PCD"/>
</dbReference>
<dbReference type="Pfam" id="PF02687">
    <property type="entry name" value="FtsX"/>
    <property type="match status" value="2"/>
</dbReference>
<evidence type="ECO:0000256" key="1">
    <source>
        <dbReference type="ARBA" id="ARBA00004651"/>
    </source>
</evidence>
<keyword evidence="11" id="KW-1185">Reference proteome</keyword>
<dbReference type="GO" id="GO:0005886">
    <property type="term" value="C:plasma membrane"/>
    <property type="evidence" value="ECO:0007669"/>
    <property type="project" value="UniProtKB-SubCell"/>
</dbReference>
<reference evidence="10 11" key="1">
    <citation type="submission" date="2020-10" db="EMBL/GenBank/DDBJ databases">
        <title>Complete genome sequence of Paludibaculum fermentans P105T, a facultatively anaerobic acidobacterium capable of dissimilatory Fe(III) reduction.</title>
        <authorList>
            <person name="Dedysh S.N."/>
            <person name="Beletsky A.V."/>
            <person name="Kulichevskaya I.S."/>
            <person name="Mardanov A.V."/>
            <person name="Ravin N.V."/>
        </authorList>
    </citation>
    <scope>NUCLEOTIDE SEQUENCE [LARGE SCALE GENOMIC DNA]</scope>
    <source>
        <strain evidence="10 11">P105</strain>
    </source>
</reference>
<evidence type="ECO:0000256" key="5">
    <source>
        <dbReference type="ARBA" id="ARBA00023136"/>
    </source>
</evidence>
<feature type="domain" description="ABC3 transporter permease C-terminal" evidence="8">
    <location>
        <begin position="677"/>
        <end position="789"/>
    </location>
</feature>